<evidence type="ECO:0000256" key="1">
    <source>
        <dbReference type="SAM" id="MobiDB-lite"/>
    </source>
</evidence>
<feature type="region of interest" description="Disordered" evidence="1">
    <location>
        <begin position="1"/>
        <end position="28"/>
    </location>
</feature>
<feature type="region of interest" description="Disordered" evidence="1">
    <location>
        <begin position="217"/>
        <end position="284"/>
    </location>
</feature>
<gene>
    <name evidence="2" type="ORF">BKCO1_5000039</name>
</gene>
<dbReference type="EMBL" id="MNUE01000050">
    <property type="protein sequence ID" value="OJD31267.1"/>
    <property type="molecule type" value="Genomic_DNA"/>
</dbReference>
<feature type="compositionally biased region" description="Acidic residues" evidence="1">
    <location>
        <begin position="223"/>
        <end position="232"/>
    </location>
</feature>
<accession>A0A1J9RFC8</accession>
<dbReference type="GeneID" id="31016892"/>
<dbReference type="AlphaFoldDB" id="A0A1J9RFC8"/>
<evidence type="ECO:0000313" key="2">
    <source>
        <dbReference type="EMBL" id="OJD31267.1"/>
    </source>
</evidence>
<protein>
    <submittedName>
        <fullName evidence="2">Zinc finger c2h2-type protein</fullName>
    </submittedName>
</protein>
<reference evidence="2 3" key="1">
    <citation type="submission" date="2016-10" db="EMBL/GenBank/DDBJ databases">
        <title>Proteomics and genomics reveal pathogen-plant mechanisms compatible with a hemibiotrophic lifestyle of Diplodia corticola.</title>
        <authorList>
            <person name="Fernandes I."/>
            <person name="De Jonge R."/>
            <person name="Van De Peer Y."/>
            <person name="Devreese B."/>
            <person name="Alves A."/>
            <person name="Esteves A.C."/>
        </authorList>
    </citation>
    <scope>NUCLEOTIDE SEQUENCE [LARGE SCALE GENOMIC DNA]</scope>
    <source>
        <strain evidence="2 3">CBS 112549</strain>
    </source>
</reference>
<proteinExistence type="predicted"/>
<dbReference type="Proteomes" id="UP000183809">
    <property type="component" value="Unassembled WGS sequence"/>
</dbReference>
<dbReference type="OrthoDB" id="4738706at2759"/>
<dbReference type="PANTHER" id="PTHR38166:SF1">
    <property type="entry name" value="C2H2-TYPE DOMAIN-CONTAINING PROTEIN"/>
    <property type="match status" value="1"/>
</dbReference>
<name>A0A1J9RFC8_9PEZI</name>
<comment type="caution">
    <text evidence="2">The sequence shown here is derived from an EMBL/GenBank/DDBJ whole genome shotgun (WGS) entry which is preliminary data.</text>
</comment>
<evidence type="ECO:0000313" key="3">
    <source>
        <dbReference type="Proteomes" id="UP000183809"/>
    </source>
</evidence>
<dbReference type="PANTHER" id="PTHR38166">
    <property type="entry name" value="C2H2-TYPE DOMAIN-CONTAINING PROTEIN-RELATED"/>
    <property type="match status" value="1"/>
</dbReference>
<organism evidence="2 3">
    <name type="scientific">Diplodia corticola</name>
    <dbReference type="NCBI Taxonomy" id="236234"/>
    <lineage>
        <taxon>Eukaryota</taxon>
        <taxon>Fungi</taxon>
        <taxon>Dikarya</taxon>
        <taxon>Ascomycota</taxon>
        <taxon>Pezizomycotina</taxon>
        <taxon>Dothideomycetes</taxon>
        <taxon>Dothideomycetes incertae sedis</taxon>
        <taxon>Botryosphaeriales</taxon>
        <taxon>Botryosphaeriaceae</taxon>
        <taxon>Diplodia</taxon>
    </lineage>
</organism>
<sequence>MEDMSPAKKRKLDTQGDGDDDEGGIQNDTRRLACPFFKRKPTNTRPSCVYPGFKNIARLKEHLYRQHMLPPNLCARCQETFESEAQLRDHTRILVPCPLSPDKHGEGITLEQEKALKSKKRTTKSGINTDEEKWKDVYTILFPNETPPSAFSGSPRYEQSLKQELPDLVKAEIEEVEDLANHGRLIHDIVWNCLETIFSRWHQNTDEVHPVVTPTTIETSPSVEEEPADGADDAPTTPKAVDAPALGPASPQSAMFTVERSGVGTVGSTASQPGARATEDAGHS</sequence>
<dbReference type="STRING" id="236234.A0A1J9RFC8"/>
<keyword evidence="3" id="KW-1185">Reference proteome</keyword>
<dbReference type="RefSeq" id="XP_020127527.1">
    <property type="nucleotide sequence ID" value="XM_020276631.1"/>
</dbReference>